<reference evidence="2" key="1">
    <citation type="journal article" date="2022" name="bioRxiv">
        <title>Sequencing and chromosome-scale assembly of the giantPleurodeles waltlgenome.</title>
        <authorList>
            <person name="Brown T."/>
            <person name="Elewa A."/>
            <person name="Iarovenko S."/>
            <person name="Subramanian E."/>
            <person name="Araus A.J."/>
            <person name="Petzold A."/>
            <person name="Susuki M."/>
            <person name="Suzuki K.-i.T."/>
            <person name="Hayashi T."/>
            <person name="Toyoda A."/>
            <person name="Oliveira C."/>
            <person name="Osipova E."/>
            <person name="Leigh N.D."/>
            <person name="Simon A."/>
            <person name="Yun M.H."/>
        </authorList>
    </citation>
    <scope>NUCLEOTIDE SEQUENCE</scope>
    <source>
        <strain evidence="2">20211129_DDA</strain>
        <tissue evidence="2">Liver</tissue>
    </source>
</reference>
<comment type="caution">
    <text evidence="2">The sequence shown here is derived from an EMBL/GenBank/DDBJ whole genome shotgun (WGS) entry which is preliminary data.</text>
</comment>
<gene>
    <name evidence="2" type="ORF">NDU88_006559</name>
</gene>
<accession>A0AAV7PRP1</accession>
<dbReference type="EMBL" id="JANPWB010000011">
    <property type="protein sequence ID" value="KAJ1128180.1"/>
    <property type="molecule type" value="Genomic_DNA"/>
</dbReference>
<evidence type="ECO:0000313" key="3">
    <source>
        <dbReference type="Proteomes" id="UP001066276"/>
    </source>
</evidence>
<organism evidence="2 3">
    <name type="scientific">Pleurodeles waltl</name>
    <name type="common">Iberian ribbed newt</name>
    <dbReference type="NCBI Taxonomy" id="8319"/>
    <lineage>
        <taxon>Eukaryota</taxon>
        <taxon>Metazoa</taxon>
        <taxon>Chordata</taxon>
        <taxon>Craniata</taxon>
        <taxon>Vertebrata</taxon>
        <taxon>Euteleostomi</taxon>
        <taxon>Amphibia</taxon>
        <taxon>Batrachia</taxon>
        <taxon>Caudata</taxon>
        <taxon>Salamandroidea</taxon>
        <taxon>Salamandridae</taxon>
        <taxon>Pleurodelinae</taxon>
        <taxon>Pleurodeles</taxon>
    </lineage>
</organism>
<protein>
    <submittedName>
        <fullName evidence="2">Uncharacterized protein</fullName>
    </submittedName>
</protein>
<proteinExistence type="predicted"/>
<dbReference type="Proteomes" id="UP001066276">
    <property type="component" value="Chromosome 7"/>
</dbReference>
<keyword evidence="3" id="KW-1185">Reference proteome</keyword>
<feature type="region of interest" description="Disordered" evidence="1">
    <location>
        <begin position="84"/>
        <end position="106"/>
    </location>
</feature>
<sequence length="106" mass="11852">MHDSKYQDAKKMCGHAAAMRNLSGVAMTCLEVLHGTRRAVFLQETRGLLEAHCRILNTGIARKASPCPVGRCANPQRILRVERKQKENAFHPPFDSAHPSEQMKLS</sequence>
<dbReference type="AlphaFoldDB" id="A0AAV7PRP1"/>
<evidence type="ECO:0000313" key="2">
    <source>
        <dbReference type="EMBL" id="KAJ1128180.1"/>
    </source>
</evidence>
<name>A0AAV7PRP1_PLEWA</name>
<evidence type="ECO:0000256" key="1">
    <source>
        <dbReference type="SAM" id="MobiDB-lite"/>
    </source>
</evidence>